<name>A0A4P7D210_9BURK</name>
<protein>
    <submittedName>
        <fullName evidence="9">Oxidoreductase</fullName>
    </submittedName>
</protein>
<accession>A0A4P7D210</accession>
<feature type="domain" description="FAD-binding FR-type" evidence="8">
    <location>
        <begin position="5"/>
        <end position="107"/>
    </location>
</feature>
<keyword evidence="1" id="KW-0285">Flavoprotein</keyword>
<gene>
    <name evidence="9" type="ORF">E1956_36270</name>
</gene>
<dbReference type="PANTHER" id="PTHR47354:SF1">
    <property type="entry name" value="CARNITINE MONOOXYGENASE REDUCTASE SUBUNIT"/>
    <property type="match status" value="1"/>
</dbReference>
<evidence type="ECO:0000313" key="9">
    <source>
        <dbReference type="EMBL" id="QBR02679.1"/>
    </source>
</evidence>
<keyword evidence="10" id="KW-1185">Reference proteome</keyword>
<dbReference type="Pfam" id="PF00111">
    <property type="entry name" value="Fer2"/>
    <property type="match status" value="1"/>
</dbReference>
<dbReference type="Gene3D" id="3.40.50.80">
    <property type="entry name" value="Nucleotide-binding domain of ferredoxin-NADP reductase (FNR) module"/>
    <property type="match status" value="1"/>
</dbReference>
<evidence type="ECO:0000256" key="6">
    <source>
        <dbReference type="ARBA" id="ARBA00023014"/>
    </source>
</evidence>
<dbReference type="SUPFAM" id="SSF63380">
    <property type="entry name" value="Riboflavin synthase domain-like"/>
    <property type="match status" value="1"/>
</dbReference>
<keyword evidence="6" id="KW-0411">Iron-sulfur</keyword>
<dbReference type="Gene3D" id="3.10.20.30">
    <property type="match status" value="1"/>
</dbReference>
<dbReference type="InterPro" id="IPR017938">
    <property type="entry name" value="Riboflavin_synthase-like_b-brl"/>
</dbReference>
<evidence type="ECO:0000313" key="10">
    <source>
        <dbReference type="Proteomes" id="UP000295727"/>
    </source>
</evidence>
<dbReference type="PRINTS" id="PR00409">
    <property type="entry name" value="PHDIOXRDTASE"/>
</dbReference>
<dbReference type="GO" id="GO:0051537">
    <property type="term" value="F:2 iron, 2 sulfur cluster binding"/>
    <property type="evidence" value="ECO:0007669"/>
    <property type="project" value="UniProtKB-KW"/>
</dbReference>
<dbReference type="PANTHER" id="PTHR47354">
    <property type="entry name" value="NADH OXIDOREDUCTASE HCR"/>
    <property type="match status" value="1"/>
</dbReference>
<evidence type="ECO:0000259" key="7">
    <source>
        <dbReference type="PROSITE" id="PS51085"/>
    </source>
</evidence>
<evidence type="ECO:0000256" key="4">
    <source>
        <dbReference type="ARBA" id="ARBA00023002"/>
    </source>
</evidence>
<dbReference type="Pfam" id="PF00175">
    <property type="entry name" value="NAD_binding_1"/>
    <property type="match status" value="1"/>
</dbReference>
<evidence type="ECO:0000256" key="3">
    <source>
        <dbReference type="ARBA" id="ARBA00022723"/>
    </source>
</evidence>
<dbReference type="RefSeq" id="WP_134758199.1">
    <property type="nucleotide sequence ID" value="NZ_CP038151.1"/>
</dbReference>
<proteinExistence type="predicted"/>
<dbReference type="InterPro" id="IPR050415">
    <property type="entry name" value="MRET"/>
</dbReference>
<dbReference type="InterPro" id="IPR012675">
    <property type="entry name" value="Beta-grasp_dom_sf"/>
</dbReference>
<keyword evidence="3" id="KW-0479">Metal-binding</keyword>
<dbReference type="GO" id="GO:0046872">
    <property type="term" value="F:metal ion binding"/>
    <property type="evidence" value="ECO:0007669"/>
    <property type="project" value="UniProtKB-KW"/>
</dbReference>
<dbReference type="Gene3D" id="2.40.30.10">
    <property type="entry name" value="Translation factors"/>
    <property type="match status" value="1"/>
</dbReference>
<dbReference type="EMBL" id="CP038151">
    <property type="protein sequence ID" value="QBR02679.1"/>
    <property type="molecule type" value="Genomic_DNA"/>
</dbReference>
<keyword evidence="5" id="KW-0408">Iron</keyword>
<evidence type="ECO:0000256" key="1">
    <source>
        <dbReference type="ARBA" id="ARBA00022630"/>
    </source>
</evidence>
<dbReference type="InterPro" id="IPR039261">
    <property type="entry name" value="FNR_nucleotide-bd"/>
</dbReference>
<dbReference type="PROSITE" id="PS00197">
    <property type="entry name" value="2FE2S_FER_1"/>
    <property type="match status" value="1"/>
</dbReference>
<dbReference type="SUPFAM" id="SSF52343">
    <property type="entry name" value="Ferredoxin reductase-like, C-terminal NADP-linked domain"/>
    <property type="match status" value="1"/>
</dbReference>
<dbReference type="CDD" id="cd00207">
    <property type="entry name" value="fer2"/>
    <property type="match status" value="1"/>
</dbReference>
<evidence type="ECO:0000259" key="8">
    <source>
        <dbReference type="PROSITE" id="PS51384"/>
    </source>
</evidence>
<dbReference type="OrthoDB" id="544091at2"/>
<dbReference type="PROSITE" id="PS51085">
    <property type="entry name" value="2FE2S_FER_2"/>
    <property type="match status" value="1"/>
</dbReference>
<dbReference type="AlphaFoldDB" id="A0A4P7D210"/>
<dbReference type="InterPro" id="IPR001041">
    <property type="entry name" value="2Fe-2S_ferredoxin-type"/>
</dbReference>
<sequence>MKQVRQTLAVRLRTIRHEAAAINTYEFEAGDGAALPPFTAGSHIDLHLPNGLVRSYSLCNDARETHRYVVGVNRDPASRGGSSCVHDALRVGMTLTIGAPQNNFPLFEAAPHTVFIAGGIGITPIMSMIRRLDALGRSWELHYCTRTPEATAFADTLREYGSRVQFHHDGVPGGARLDLAALLLRHDRATHFYCCGPAAMLNAFEAAAAPLEDATRFHVEYFAAQEAPAANGGFTVRLARTDRTIAVEAGKTILDALLAAGVDVNYSCSQGVCGACETRIVEGVPEHRDMVLTKAEREANRSMMICCSGSKSASLVLDL</sequence>
<dbReference type="CDD" id="cd06185">
    <property type="entry name" value="PDR_like"/>
    <property type="match status" value="1"/>
</dbReference>
<dbReference type="InterPro" id="IPR006058">
    <property type="entry name" value="2Fe2S_fd_BS"/>
</dbReference>
<keyword evidence="2" id="KW-0001">2Fe-2S</keyword>
<dbReference type="Proteomes" id="UP000295727">
    <property type="component" value="Chromosome 4"/>
</dbReference>
<dbReference type="PROSITE" id="PS51384">
    <property type="entry name" value="FAD_FR"/>
    <property type="match status" value="1"/>
</dbReference>
<dbReference type="InterPro" id="IPR017927">
    <property type="entry name" value="FAD-bd_FR_type"/>
</dbReference>
<organism evidence="9 10">
    <name type="scientific">Paraburkholderia pallida</name>
    <dbReference type="NCBI Taxonomy" id="2547399"/>
    <lineage>
        <taxon>Bacteria</taxon>
        <taxon>Pseudomonadati</taxon>
        <taxon>Pseudomonadota</taxon>
        <taxon>Betaproteobacteria</taxon>
        <taxon>Burkholderiales</taxon>
        <taxon>Burkholderiaceae</taxon>
        <taxon>Paraburkholderia</taxon>
    </lineage>
</organism>
<dbReference type="InterPro" id="IPR001433">
    <property type="entry name" value="OxRdtase_FAD/NAD-bd"/>
</dbReference>
<dbReference type="SUPFAM" id="SSF54292">
    <property type="entry name" value="2Fe-2S ferredoxin-like"/>
    <property type="match status" value="1"/>
</dbReference>
<evidence type="ECO:0000256" key="5">
    <source>
        <dbReference type="ARBA" id="ARBA00023004"/>
    </source>
</evidence>
<dbReference type="InterPro" id="IPR036010">
    <property type="entry name" value="2Fe-2S_ferredoxin-like_sf"/>
</dbReference>
<keyword evidence="4" id="KW-0560">Oxidoreductase</keyword>
<evidence type="ECO:0000256" key="2">
    <source>
        <dbReference type="ARBA" id="ARBA00022714"/>
    </source>
</evidence>
<dbReference type="GO" id="GO:0016491">
    <property type="term" value="F:oxidoreductase activity"/>
    <property type="evidence" value="ECO:0007669"/>
    <property type="project" value="UniProtKB-KW"/>
</dbReference>
<reference evidence="9 10" key="1">
    <citation type="submission" date="2019-03" db="EMBL/GenBank/DDBJ databases">
        <title>Paraburkholderia sp. 7MH5, isolated from subtropical forest soil.</title>
        <authorList>
            <person name="Gao Z.-H."/>
            <person name="Qiu L.-H."/>
        </authorList>
    </citation>
    <scope>NUCLEOTIDE SEQUENCE [LARGE SCALE GENOMIC DNA]</scope>
    <source>
        <strain evidence="9 10">7MH5</strain>
    </source>
</reference>
<dbReference type="KEGG" id="ppai:E1956_36270"/>
<feature type="domain" description="2Fe-2S ferredoxin-type" evidence="7">
    <location>
        <begin position="234"/>
        <end position="319"/>
    </location>
</feature>